<gene>
    <name evidence="1" type="ORF">PLAN_40423</name>
</gene>
<keyword evidence="2" id="KW-1185">Reference proteome</keyword>
<protein>
    <submittedName>
        <fullName evidence="1">Uncharacterized protein</fullName>
    </submittedName>
</protein>
<sequence length="40" mass="4468">MIETKKIVMSLIILAKIVETLYTTSLLKDGFATNYGFIST</sequence>
<dbReference type="Proteomes" id="UP000196521">
    <property type="component" value="Chromosome"/>
</dbReference>
<dbReference type="EMBL" id="LR812490">
    <property type="protein sequence ID" value="CAC5344008.1"/>
    <property type="molecule type" value="Genomic_DNA"/>
</dbReference>
<proteinExistence type="predicted"/>
<reference evidence="1" key="1">
    <citation type="submission" date="2020-05" db="EMBL/GenBank/DDBJ databases">
        <authorList>
            <consortium name="Genoscope - CEA"/>
            <person name="William W."/>
        </authorList>
    </citation>
    <scope>NUCLEOTIDE SEQUENCE [LARGE SCALE GENOMIC DNA]</scope>
    <source>
        <strain evidence="1">PCC 7821</strain>
    </source>
</reference>
<evidence type="ECO:0000313" key="1">
    <source>
        <dbReference type="EMBL" id="CAC5344008.1"/>
    </source>
</evidence>
<dbReference type="AlphaFoldDB" id="A0A6J7ZN23"/>
<evidence type="ECO:0000313" key="2">
    <source>
        <dbReference type="Proteomes" id="UP000196521"/>
    </source>
</evidence>
<comment type="caution">
    <text evidence="1">The sequence shown here is derived from an EMBL/GenBank/DDBJ whole genome shotgun (WGS) entry which is preliminary data.</text>
</comment>
<name>A0A6J7ZN23_PLARU</name>
<accession>A0A6J7ZN23</accession>
<dbReference type="EMBL" id="CZCZ02000014">
    <property type="protein sequence ID" value="CAC5344008.1"/>
    <property type="molecule type" value="Genomic_DNA"/>
</dbReference>
<organism evidence="1 2">
    <name type="scientific">Planktothrix rubescens CCAP 1459/22</name>
    <dbReference type="NCBI Taxonomy" id="329571"/>
    <lineage>
        <taxon>Bacteria</taxon>
        <taxon>Bacillati</taxon>
        <taxon>Cyanobacteriota</taxon>
        <taxon>Cyanophyceae</taxon>
        <taxon>Oscillatoriophycideae</taxon>
        <taxon>Oscillatoriales</taxon>
        <taxon>Microcoleaceae</taxon>
        <taxon>Planktothrix</taxon>
    </lineage>
</organism>